<sequence length="38" mass="4352">MTNYNLLNLAHEGPIFCRSFPAPRSETDDTASLHQQYI</sequence>
<evidence type="ECO:0000313" key="1">
    <source>
        <dbReference type="EMBL" id="MBW93060.1"/>
    </source>
</evidence>
<proteinExistence type="predicted"/>
<organism evidence="1">
    <name type="scientific">Rhizophora mucronata</name>
    <name type="common">Asiatic mangrove</name>
    <dbReference type="NCBI Taxonomy" id="61149"/>
    <lineage>
        <taxon>Eukaryota</taxon>
        <taxon>Viridiplantae</taxon>
        <taxon>Streptophyta</taxon>
        <taxon>Embryophyta</taxon>
        <taxon>Tracheophyta</taxon>
        <taxon>Spermatophyta</taxon>
        <taxon>Magnoliopsida</taxon>
        <taxon>eudicotyledons</taxon>
        <taxon>Gunneridae</taxon>
        <taxon>Pentapetalae</taxon>
        <taxon>rosids</taxon>
        <taxon>fabids</taxon>
        <taxon>Malpighiales</taxon>
        <taxon>Rhizophoraceae</taxon>
        <taxon>Rhizophora</taxon>
    </lineage>
</organism>
<reference evidence="1" key="1">
    <citation type="submission" date="2018-02" db="EMBL/GenBank/DDBJ databases">
        <title>Rhizophora mucronata_Transcriptome.</title>
        <authorList>
            <person name="Meera S.P."/>
            <person name="Sreeshan A."/>
            <person name="Augustine A."/>
        </authorList>
    </citation>
    <scope>NUCLEOTIDE SEQUENCE</scope>
    <source>
        <tissue evidence="1">Leaf</tissue>
    </source>
</reference>
<accession>A0A2P2JHV4</accession>
<protein>
    <submittedName>
        <fullName evidence="1">Uncharacterized protein</fullName>
    </submittedName>
</protein>
<name>A0A2P2JHV4_RHIMU</name>
<dbReference type="EMBL" id="GGEC01012577">
    <property type="protein sequence ID" value="MBW93060.1"/>
    <property type="molecule type" value="Transcribed_RNA"/>
</dbReference>
<dbReference type="AlphaFoldDB" id="A0A2P2JHV4"/>